<dbReference type="GO" id="GO:0005737">
    <property type="term" value="C:cytoplasm"/>
    <property type="evidence" value="ECO:0007669"/>
    <property type="project" value="TreeGrafter"/>
</dbReference>
<proteinExistence type="inferred from homology"/>
<dbReference type="PANTHER" id="PTHR19307">
    <property type="entry name" value="TUMOR PROTEIN D52"/>
    <property type="match status" value="1"/>
</dbReference>
<gene>
    <name evidence="5" type="ORF">PECUL_23A043291</name>
</gene>
<dbReference type="InterPro" id="IPR007327">
    <property type="entry name" value="TPD52"/>
</dbReference>
<evidence type="ECO:0000256" key="4">
    <source>
        <dbReference type="SAM" id="MobiDB-lite"/>
    </source>
</evidence>
<comment type="similarity">
    <text evidence="1">Belongs to the TPD52 family.</text>
</comment>
<evidence type="ECO:0000313" key="5">
    <source>
        <dbReference type="EMBL" id="CAH2249784.1"/>
    </source>
</evidence>
<name>A0AAD1VUJ5_PELCU</name>
<feature type="region of interest" description="Disordered" evidence="4">
    <location>
        <begin position="1"/>
        <end position="21"/>
    </location>
</feature>
<evidence type="ECO:0008006" key="7">
    <source>
        <dbReference type="Google" id="ProtNLM"/>
    </source>
</evidence>
<dbReference type="AlphaFoldDB" id="A0AAD1VUJ5"/>
<keyword evidence="2 3" id="KW-0175">Coiled coil</keyword>
<evidence type="ECO:0000256" key="2">
    <source>
        <dbReference type="ARBA" id="ARBA00023054"/>
    </source>
</evidence>
<dbReference type="PANTHER" id="PTHR19307:SF8">
    <property type="entry name" value="TUMOR PROTEIN D53"/>
    <property type="match status" value="1"/>
</dbReference>
<dbReference type="GO" id="GO:2001235">
    <property type="term" value="P:positive regulation of apoptotic signaling pathway"/>
    <property type="evidence" value="ECO:0007669"/>
    <property type="project" value="TreeGrafter"/>
</dbReference>
<keyword evidence="6" id="KW-1185">Reference proteome</keyword>
<evidence type="ECO:0000256" key="3">
    <source>
        <dbReference type="SAM" id="Coils"/>
    </source>
</evidence>
<feature type="coiled-coil region" evidence="3">
    <location>
        <begin position="30"/>
        <end position="64"/>
    </location>
</feature>
<evidence type="ECO:0000313" key="6">
    <source>
        <dbReference type="Proteomes" id="UP001295444"/>
    </source>
</evidence>
<reference evidence="5" key="1">
    <citation type="submission" date="2022-03" db="EMBL/GenBank/DDBJ databases">
        <authorList>
            <person name="Alioto T."/>
            <person name="Alioto T."/>
            <person name="Gomez Garrido J."/>
        </authorList>
    </citation>
    <scope>NUCLEOTIDE SEQUENCE</scope>
</reference>
<evidence type="ECO:0000256" key="1">
    <source>
        <dbReference type="ARBA" id="ARBA00005702"/>
    </source>
</evidence>
<sequence>MENKEQPDLLDTQPLQETDDELTAEIDYCEIMSEEEKEELKNELVKLEDEIVTLRQVLAAKEKHLAEIKHKLGVSMMNELKQNFSRSWHDVQTHSAENISEAYQTGPIRTGSQDPKCQQVLSAQEIPQPKTISSAFFGPCQYKKTQETLSQAGMKASAALTNVGSAIGKKLGDMRSHSISYSIRHSISMPAMRNSPTFKSFEERVENTVTSLRAKVGAPNQTQGSFEEVLSSTAHASAHSSLAGTLLPEAEEDLQC</sequence>
<accession>A0AAD1VUJ5</accession>
<dbReference type="Pfam" id="PF04201">
    <property type="entry name" value="TPD52"/>
    <property type="match status" value="2"/>
</dbReference>
<dbReference type="EMBL" id="OW240913">
    <property type="protein sequence ID" value="CAH2249784.1"/>
    <property type="molecule type" value="Genomic_DNA"/>
</dbReference>
<dbReference type="Proteomes" id="UP001295444">
    <property type="component" value="Chromosome 02"/>
</dbReference>
<protein>
    <recommendedName>
        <fullName evidence="7">Tumor protein D53</fullName>
    </recommendedName>
</protein>
<organism evidence="5 6">
    <name type="scientific">Pelobates cultripes</name>
    <name type="common">Western spadefoot toad</name>
    <dbReference type="NCBI Taxonomy" id="61616"/>
    <lineage>
        <taxon>Eukaryota</taxon>
        <taxon>Metazoa</taxon>
        <taxon>Chordata</taxon>
        <taxon>Craniata</taxon>
        <taxon>Vertebrata</taxon>
        <taxon>Euteleostomi</taxon>
        <taxon>Amphibia</taxon>
        <taxon>Batrachia</taxon>
        <taxon>Anura</taxon>
        <taxon>Pelobatoidea</taxon>
        <taxon>Pelobatidae</taxon>
        <taxon>Pelobates</taxon>
    </lineage>
</organism>